<proteinExistence type="predicted"/>
<dbReference type="PANTHER" id="PTHR24096:SF323">
    <property type="entry name" value="BLR3536 PROTEIN"/>
    <property type="match status" value="1"/>
</dbReference>
<dbReference type="Gene3D" id="3.40.50.12780">
    <property type="entry name" value="N-terminal domain of ligase-like"/>
    <property type="match status" value="1"/>
</dbReference>
<dbReference type="InterPro" id="IPR045851">
    <property type="entry name" value="AMP-bd_C_sf"/>
</dbReference>
<name>A0ABW4MW09_9CAUL</name>
<organism evidence="3 4">
    <name type="scientific">Phenylobacterium terrae</name>
    <dbReference type="NCBI Taxonomy" id="2665495"/>
    <lineage>
        <taxon>Bacteria</taxon>
        <taxon>Pseudomonadati</taxon>
        <taxon>Pseudomonadota</taxon>
        <taxon>Alphaproteobacteria</taxon>
        <taxon>Caulobacterales</taxon>
        <taxon>Caulobacteraceae</taxon>
        <taxon>Phenylobacterium</taxon>
    </lineage>
</organism>
<feature type="domain" description="AMP-dependent synthetase/ligase" evidence="1">
    <location>
        <begin position="29"/>
        <end position="371"/>
    </location>
</feature>
<dbReference type="InterPro" id="IPR042099">
    <property type="entry name" value="ANL_N_sf"/>
</dbReference>
<dbReference type="InterPro" id="IPR020845">
    <property type="entry name" value="AMP-binding_CS"/>
</dbReference>
<evidence type="ECO:0000313" key="3">
    <source>
        <dbReference type="EMBL" id="MFD1781879.1"/>
    </source>
</evidence>
<evidence type="ECO:0000313" key="4">
    <source>
        <dbReference type="Proteomes" id="UP001597237"/>
    </source>
</evidence>
<keyword evidence="4" id="KW-1185">Reference proteome</keyword>
<dbReference type="Proteomes" id="UP001597237">
    <property type="component" value="Unassembled WGS sequence"/>
</dbReference>
<reference evidence="4" key="1">
    <citation type="journal article" date="2019" name="Int. J. Syst. Evol. Microbiol.">
        <title>The Global Catalogue of Microorganisms (GCM) 10K type strain sequencing project: providing services to taxonomists for standard genome sequencing and annotation.</title>
        <authorList>
            <consortium name="The Broad Institute Genomics Platform"/>
            <consortium name="The Broad Institute Genome Sequencing Center for Infectious Disease"/>
            <person name="Wu L."/>
            <person name="Ma J."/>
        </authorList>
    </citation>
    <scope>NUCLEOTIDE SEQUENCE [LARGE SCALE GENOMIC DNA]</scope>
    <source>
        <strain evidence="4">DFY28</strain>
    </source>
</reference>
<protein>
    <submittedName>
        <fullName evidence="3">AMP-binding protein</fullName>
    </submittedName>
</protein>
<dbReference type="SUPFAM" id="SSF56801">
    <property type="entry name" value="Acetyl-CoA synthetase-like"/>
    <property type="match status" value="1"/>
</dbReference>
<sequence length="527" mass="58240">MTDAATLDHTDLKARVDAAVDSGMCTAVWAQVWPQKMAVLEAATGRTRTFGELNANANRLVRLMRDHGLTAGDAVAIVCSNRVEFPDVLFACLRGGFRMTPVNWHLKPVEIAYVVDNCEARAVFADTRVDGVAEAMDACPQLVLKVSIGGDLPGFIPFETIDDYPASDIEDPVRGTTMLYSSGTTGRPKGVYKPNAQAVGGFDPIYDRAVDKHICTGPAYHASPLAGDIRRALNNGVPTVLMDKWDTEFVLKTIQDQKITRGHFVPIMFQRMLALPEEVRAKYDLSSLKRITHGAAPCPPEVKRAMIDWLGPILYEYYAGSEGGVGFTVTSEQWLARPGTVGRRPHKDAAKILDDEGNECPPGVPGHIYLSLKDQGGFSYYKDDTKTYAARRGDYFTMGDIGYLDEDDWLFLTGRSAETIIAGGVNIYPQEIDNELIKHPAVEDSCTVGIPHEEWGEEVRAVIQLRPGYTPSEELKREILDYAARVVARYKVPRGIDFVDSLPRSEAGKIQRNKVRAPYWEGRARAI</sequence>
<evidence type="ECO:0000259" key="2">
    <source>
        <dbReference type="Pfam" id="PF13193"/>
    </source>
</evidence>
<dbReference type="PANTHER" id="PTHR24096">
    <property type="entry name" value="LONG-CHAIN-FATTY-ACID--COA LIGASE"/>
    <property type="match status" value="1"/>
</dbReference>
<dbReference type="Pfam" id="PF00501">
    <property type="entry name" value="AMP-binding"/>
    <property type="match status" value="1"/>
</dbReference>
<feature type="domain" description="AMP-binding enzyme C-terminal" evidence="2">
    <location>
        <begin position="431"/>
        <end position="509"/>
    </location>
</feature>
<dbReference type="Gene3D" id="3.30.300.30">
    <property type="match status" value="1"/>
</dbReference>
<dbReference type="Pfam" id="PF13193">
    <property type="entry name" value="AMP-binding_C"/>
    <property type="match status" value="1"/>
</dbReference>
<comment type="caution">
    <text evidence="3">The sequence shown here is derived from an EMBL/GenBank/DDBJ whole genome shotgun (WGS) entry which is preliminary data.</text>
</comment>
<dbReference type="RefSeq" id="WP_377281288.1">
    <property type="nucleotide sequence ID" value="NZ_JBHRSI010000003.1"/>
</dbReference>
<dbReference type="PROSITE" id="PS00455">
    <property type="entry name" value="AMP_BINDING"/>
    <property type="match status" value="1"/>
</dbReference>
<accession>A0ABW4MW09</accession>
<gene>
    <name evidence="3" type="ORF">ACFSC0_00600</name>
</gene>
<dbReference type="InterPro" id="IPR000873">
    <property type="entry name" value="AMP-dep_synth/lig_dom"/>
</dbReference>
<dbReference type="EMBL" id="JBHUEY010000001">
    <property type="protein sequence ID" value="MFD1781879.1"/>
    <property type="molecule type" value="Genomic_DNA"/>
</dbReference>
<dbReference type="InterPro" id="IPR025110">
    <property type="entry name" value="AMP-bd_C"/>
</dbReference>
<evidence type="ECO:0000259" key="1">
    <source>
        <dbReference type="Pfam" id="PF00501"/>
    </source>
</evidence>